<gene>
    <name evidence="4" type="ORF">A544_0361</name>
</gene>
<keyword evidence="2" id="KW-0804">Transcription</keyword>
<dbReference type="GO" id="GO:0003700">
    <property type="term" value="F:DNA-binding transcription factor activity"/>
    <property type="evidence" value="ECO:0007669"/>
    <property type="project" value="InterPro"/>
</dbReference>
<keyword evidence="1" id="KW-0805">Transcription regulation</keyword>
<reference evidence="5" key="1">
    <citation type="journal article" date="2013" name="Diversity">
        <title>Genome Sequence of Dickeya solani, a New soft Rot Pathogen of Potato, Suggests its Emergence May Be Related to a Novel Combination of Non-Ribosomal Peptide/Polyketide Synthetase Clusters.</title>
        <authorList>
            <person name="Garlant L."/>
            <person name="Koskinen P."/>
            <person name="Rouhiainen L."/>
            <person name="Laine P."/>
            <person name="Paulin L."/>
            <person name="Auvinen P."/>
            <person name="Holm L."/>
            <person name="Pirhonen M."/>
        </authorList>
    </citation>
    <scope>NUCLEOTIDE SEQUENCE [LARGE SCALE GENOMIC DNA]</scope>
    <source>
        <strain evidence="5">D s0432-1</strain>
    </source>
</reference>
<evidence type="ECO:0000256" key="1">
    <source>
        <dbReference type="ARBA" id="ARBA00023015"/>
    </source>
</evidence>
<dbReference type="Pfam" id="PF06719">
    <property type="entry name" value="AraC_N"/>
    <property type="match status" value="1"/>
</dbReference>
<dbReference type="GO" id="GO:0043565">
    <property type="term" value="F:sequence-specific DNA binding"/>
    <property type="evidence" value="ECO:0007669"/>
    <property type="project" value="InterPro"/>
</dbReference>
<accession>A0AAV3KF07</accession>
<dbReference type="Gene3D" id="1.10.10.60">
    <property type="entry name" value="Homeodomain-like"/>
    <property type="match status" value="2"/>
</dbReference>
<dbReference type="Proteomes" id="UP000017142">
    <property type="component" value="Unassembled WGS sequence"/>
</dbReference>
<protein>
    <submittedName>
        <fullName evidence="4">HTH-type transcriptional regulator yqhC</fullName>
    </submittedName>
</protein>
<dbReference type="SUPFAM" id="SSF46689">
    <property type="entry name" value="Homeodomain-like"/>
    <property type="match status" value="2"/>
</dbReference>
<dbReference type="InterPro" id="IPR018060">
    <property type="entry name" value="HTH_AraC"/>
</dbReference>
<comment type="caution">
    <text evidence="4">The sequence shown here is derived from an EMBL/GenBank/DDBJ whole genome shotgun (WGS) entry which is preliminary data.</text>
</comment>
<sequence>MNVGFILGIHRHSGNAYSSLLIACFCKNQEKRVILSPIYVILFPLSVRDEYMQNPSSRQRLVNLAMLHATGNGVSQTPIPQVKVIYIDRHGARAPVLYDPCIVIIFQGHKVGYLGDKIFQYDPDNYLLMTVPLPFECESFASPENPLVGISIRVDIPILQDLLIEMGDDSCGEKRRADTTGINSVPLNEAILCATERLLEAMANAREARVLGPWIVREILYHILCGPCGDSLQALMNRYSHFSQIARALRYIESYYADNLSVERLAMEVNMSVSAFHHNFKAVTNTSPVQYLKSYRLHKARLLMVHDGLKANAASIQVGYESPSQFSREFKRFFGVTPGDEVARLRSGSGVVEIS</sequence>
<dbReference type="PANTHER" id="PTHR43436">
    <property type="entry name" value="ARAC-FAMILY TRANSCRIPTIONAL REGULATOR"/>
    <property type="match status" value="1"/>
</dbReference>
<evidence type="ECO:0000259" key="3">
    <source>
        <dbReference type="PROSITE" id="PS01124"/>
    </source>
</evidence>
<organism evidence="4 5">
    <name type="scientific">Dickeya solani D s0432-1</name>
    <dbReference type="NCBI Taxonomy" id="1231725"/>
    <lineage>
        <taxon>Bacteria</taxon>
        <taxon>Pseudomonadati</taxon>
        <taxon>Pseudomonadota</taxon>
        <taxon>Gammaproteobacteria</taxon>
        <taxon>Enterobacterales</taxon>
        <taxon>Pectobacteriaceae</taxon>
        <taxon>Dickeya</taxon>
    </lineage>
</organism>
<dbReference type="PROSITE" id="PS01124">
    <property type="entry name" value="HTH_ARAC_FAMILY_2"/>
    <property type="match status" value="1"/>
</dbReference>
<name>A0AAV3KF07_9GAMM</name>
<evidence type="ECO:0000256" key="2">
    <source>
        <dbReference type="ARBA" id="ARBA00023163"/>
    </source>
</evidence>
<dbReference type="SMART" id="SM00342">
    <property type="entry name" value="HTH_ARAC"/>
    <property type="match status" value="1"/>
</dbReference>
<dbReference type="AlphaFoldDB" id="A0AAV3KF07"/>
<proteinExistence type="predicted"/>
<dbReference type="PANTHER" id="PTHR43436:SF2">
    <property type="entry name" value="ARAC_XYLS FAMILY TRANSCRIPTIONAL REGULATOR"/>
    <property type="match status" value="1"/>
</dbReference>
<dbReference type="Pfam" id="PF12833">
    <property type="entry name" value="HTH_18"/>
    <property type="match status" value="1"/>
</dbReference>
<evidence type="ECO:0000313" key="4">
    <source>
        <dbReference type="EMBL" id="ERO59390.1"/>
    </source>
</evidence>
<dbReference type="InterPro" id="IPR009594">
    <property type="entry name" value="Tscrpt_reg_HTH_AraC_N"/>
</dbReference>
<feature type="domain" description="HTH araC/xylS-type" evidence="3">
    <location>
        <begin position="246"/>
        <end position="344"/>
    </location>
</feature>
<evidence type="ECO:0000313" key="5">
    <source>
        <dbReference type="Proteomes" id="UP000017142"/>
    </source>
</evidence>
<dbReference type="EMBL" id="AMWE01000001">
    <property type="protein sequence ID" value="ERO59390.1"/>
    <property type="molecule type" value="Genomic_DNA"/>
</dbReference>
<dbReference type="InterPro" id="IPR009057">
    <property type="entry name" value="Homeodomain-like_sf"/>
</dbReference>